<dbReference type="PROSITE" id="PS51257">
    <property type="entry name" value="PROKAR_LIPOPROTEIN"/>
    <property type="match status" value="1"/>
</dbReference>
<comment type="caution">
    <text evidence="5">The sequence shown here is derived from an EMBL/GenBank/DDBJ whole genome shotgun (WGS) entry which is preliminary data.</text>
</comment>
<dbReference type="PANTHER" id="PTHR42693">
    <property type="entry name" value="ARYLSULFATASE FAMILY MEMBER"/>
    <property type="match status" value="1"/>
</dbReference>
<protein>
    <submittedName>
        <fullName evidence="5">Sulfatase-like hydrolase/transferase</fullName>
    </submittedName>
</protein>
<name>A0A844YBU7_9SPHN</name>
<dbReference type="InterPro" id="IPR017850">
    <property type="entry name" value="Alkaline_phosphatase_core_sf"/>
</dbReference>
<dbReference type="AlphaFoldDB" id="A0A844YBU7"/>
<evidence type="ECO:0000256" key="1">
    <source>
        <dbReference type="ARBA" id="ARBA00008779"/>
    </source>
</evidence>
<dbReference type="PROSITE" id="PS51318">
    <property type="entry name" value="TAT"/>
    <property type="match status" value="1"/>
</dbReference>
<dbReference type="PANTHER" id="PTHR42693:SF53">
    <property type="entry name" value="ENDO-4-O-SULFATASE"/>
    <property type="match status" value="1"/>
</dbReference>
<comment type="similarity">
    <text evidence="1">Belongs to the sulfatase family.</text>
</comment>
<keyword evidence="3" id="KW-0732">Signal</keyword>
<dbReference type="OrthoDB" id="9795675at2"/>
<gene>
    <name evidence="5" type="ORF">GRI47_10545</name>
</gene>
<organism evidence="5 6">
    <name type="scientific">Qipengyuania pelagi</name>
    <dbReference type="NCBI Taxonomy" id="994320"/>
    <lineage>
        <taxon>Bacteria</taxon>
        <taxon>Pseudomonadati</taxon>
        <taxon>Pseudomonadota</taxon>
        <taxon>Alphaproteobacteria</taxon>
        <taxon>Sphingomonadales</taxon>
        <taxon>Erythrobacteraceae</taxon>
        <taxon>Qipengyuania</taxon>
    </lineage>
</organism>
<evidence type="ECO:0000259" key="4">
    <source>
        <dbReference type="Pfam" id="PF00884"/>
    </source>
</evidence>
<evidence type="ECO:0000313" key="6">
    <source>
        <dbReference type="Proteomes" id="UP000430272"/>
    </source>
</evidence>
<dbReference type="InterPro" id="IPR000917">
    <property type="entry name" value="Sulfatase_N"/>
</dbReference>
<feature type="signal peptide" evidence="3">
    <location>
        <begin position="1"/>
        <end position="35"/>
    </location>
</feature>
<dbReference type="InterPro" id="IPR050738">
    <property type="entry name" value="Sulfatase"/>
</dbReference>
<dbReference type="Pfam" id="PF00884">
    <property type="entry name" value="Sulfatase"/>
    <property type="match status" value="1"/>
</dbReference>
<feature type="chain" id="PRO_5032466088" evidence="3">
    <location>
        <begin position="36"/>
        <end position="501"/>
    </location>
</feature>
<evidence type="ECO:0000256" key="3">
    <source>
        <dbReference type="SAM" id="SignalP"/>
    </source>
</evidence>
<keyword evidence="2 5" id="KW-0378">Hydrolase</keyword>
<sequence length="501" mass="54941">MDRRTARRAFLKGCTASLALAAVAACSPVVGVAGAGTGGLSPLSRERPNIVVIVSDDHGTDALGAYGNTYVQTPNLDALARDGTRFTSAFSTVSSCSPSRAAILSGKFVHANGMYGLSHLPYNFSSFPEITSFPKILSESGYRTALMGKFHVAPRTVYHFDRELATEDEVEAGLGRSPVEMAEGTRAFINEKDERPFLLYFAPTDPHRLGPYTLGESNHFGAKPGGYPGVTPIEYDPQKVTVPSFLPDLPETRQELAWYYQAVSRMDQGIGRLIAELKAAGKYDNTLILYLSDNGVAMPGAKTNLYDPGIRLPFIVKAPGARPGEPARSDALVSWVDIAPTVIDYAGMDATPYGFQGASIRPVMEGAVELPGRDAVFGSHVLHEIHMFYPMRMIRTHRYKLIQNFAWRQPYPTALDLVQSSTWQAALRDGVPLGKRTIAQYTNRPEFELYDLQADPDEVRNLADDPAYSGIRRDLVSRLHDFMRETKDPFVIELGPIQSGS</sequence>
<accession>A0A844YBU7</accession>
<keyword evidence="6" id="KW-1185">Reference proteome</keyword>
<dbReference type="Gene3D" id="3.40.720.10">
    <property type="entry name" value="Alkaline Phosphatase, subunit A"/>
    <property type="match status" value="1"/>
</dbReference>
<dbReference type="GO" id="GO:0004065">
    <property type="term" value="F:arylsulfatase activity"/>
    <property type="evidence" value="ECO:0007669"/>
    <property type="project" value="TreeGrafter"/>
</dbReference>
<dbReference type="Proteomes" id="UP000430272">
    <property type="component" value="Unassembled WGS sequence"/>
</dbReference>
<feature type="domain" description="Sulfatase N-terminal" evidence="4">
    <location>
        <begin position="48"/>
        <end position="348"/>
    </location>
</feature>
<proteinExistence type="inferred from homology"/>
<dbReference type="RefSeq" id="WP_160661182.1">
    <property type="nucleotide sequence ID" value="NZ_BAABDV010000001.1"/>
</dbReference>
<evidence type="ECO:0000313" key="5">
    <source>
        <dbReference type="EMBL" id="MXO54438.1"/>
    </source>
</evidence>
<dbReference type="EMBL" id="WTYD01000001">
    <property type="protein sequence ID" value="MXO54438.1"/>
    <property type="molecule type" value="Genomic_DNA"/>
</dbReference>
<keyword evidence="5" id="KW-0808">Transferase</keyword>
<reference evidence="5 6" key="1">
    <citation type="submission" date="2019-12" db="EMBL/GenBank/DDBJ databases">
        <title>Genomic-based taxomic classification of the family Erythrobacteraceae.</title>
        <authorList>
            <person name="Xu L."/>
        </authorList>
    </citation>
    <scope>NUCLEOTIDE SEQUENCE [LARGE SCALE GENOMIC DNA]</scope>
    <source>
        <strain evidence="5 6">JCM 17468</strain>
    </source>
</reference>
<dbReference type="SUPFAM" id="SSF53649">
    <property type="entry name" value="Alkaline phosphatase-like"/>
    <property type="match status" value="1"/>
</dbReference>
<dbReference type="CDD" id="cd16027">
    <property type="entry name" value="SGSH"/>
    <property type="match status" value="1"/>
</dbReference>
<dbReference type="GO" id="GO:0016740">
    <property type="term" value="F:transferase activity"/>
    <property type="evidence" value="ECO:0007669"/>
    <property type="project" value="UniProtKB-KW"/>
</dbReference>
<dbReference type="InterPro" id="IPR006311">
    <property type="entry name" value="TAT_signal"/>
</dbReference>
<evidence type="ECO:0000256" key="2">
    <source>
        <dbReference type="ARBA" id="ARBA00022801"/>
    </source>
</evidence>